<feature type="domain" description="Phage capsid-like C-terminal" evidence="2">
    <location>
        <begin position="13"/>
        <end position="279"/>
    </location>
</feature>
<sequence>MAMSKPETPSAFLPNDFGQLLITTTIPMSVAMSSTNVVRTNNSTFHIPVITEDVNASWVAELAEIAESDATLDEAIAKPRKIAALTKLSNELVNDSSPAASQVVGESIARDLARKIDEAFLSTNNGLGVPPKGLGAFKDTEITTITAGTKWENADPFTNAVFAAETIGATLNTFIANPADALTLATLKRETGSNEPLLAVDATEGATRRISGVTLKTSPFVPAGTIYGLDSTRVFTVVREDVTVRADESVFFTSDATALRGVARVDFAYPHAKSIVRIKLAAA</sequence>
<dbReference type="Proteomes" id="UP001525379">
    <property type="component" value="Unassembled WGS sequence"/>
</dbReference>
<proteinExistence type="predicted"/>
<dbReference type="SUPFAM" id="SSF56563">
    <property type="entry name" value="Major capsid protein gp5"/>
    <property type="match status" value="1"/>
</dbReference>
<keyword evidence="4" id="KW-1185">Reference proteome</keyword>
<dbReference type="Gene3D" id="3.30.2400.10">
    <property type="entry name" value="Major capsid protein gp5"/>
    <property type="match status" value="1"/>
</dbReference>
<comment type="caution">
    <text evidence="3">The sequence shown here is derived from an EMBL/GenBank/DDBJ whole genome shotgun (WGS) entry which is preliminary data.</text>
</comment>
<accession>A0ABT2HW23</accession>
<organism evidence="3 4">
    <name type="scientific">Pseudoclavibacter albus</name>
    <dbReference type="NCBI Taxonomy" id="272241"/>
    <lineage>
        <taxon>Bacteria</taxon>
        <taxon>Bacillati</taxon>
        <taxon>Actinomycetota</taxon>
        <taxon>Actinomycetes</taxon>
        <taxon>Micrococcales</taxon>
        <taxon>Microbacteriaceae</taxon>
        <taxon>Pseudoclavibacter</taxon>
    </lineage>
</organism>
<evidence type="ECO:0000313" key="3">
    <source>
        <dbReference type="EMBL" id="MCT2042517.1"/>
    </source>
</evidence>
<evidence type="ECO:0000256" key="1">
    <source>
        <dbReference type="ARBA" id="ARBA00004328"/>
    </source>
</evidence>
<reference evidence="3 4" key="1">
    <citation type="submission" date="2022-04" db="EMBL/GenBank/DDBJ databases">
        <title>Human microbiome associated bacterial genomes.</title>
        <authorList>
            <person name="Sandstrom S."/>
            <person name="Salamzade R."/>
            <person name="Kalan L.R."/>
        </authorList>
    </citation>
    <scope>NUCLEOTIDE SEQUENCE [LARGE SCALE GENOMIC DNA]</scope>
    <source>
        <strain evidence="4">p3-SID1799</strain>
    </source>
</reference>
<evidence type="ECO:0000259" key="2">
    <source>
        <dbReference type="Pfam" id="PF05065"/>
    </source>
</evidence>
<protein>
    <submittedName>
        <fullName evidence="3">Phage major capsid protein</fullName>
    </submittedName>
</protein>
<dbReference type="Gene3D" id="3.30.2320.10">
    <property type="entry name" value="hypothetical protein PF0899 domain"/>
    <property type="match status" value="1"/>
</dbReference>
<dbReference type="InterPro" id="IPR024455">
    <property type="entry name" value="Phage_capsid"/>
</dbReference>
<evidence type="ECO:0000313" key="4">
    <source>
        <dbReference type="Proteomes" id="UP001525379"/>
    </source>
</evidence>
<dbReference type="EMBL" id="JALXSQ010000011">
    <property type="protein sequence ID" value="MCT2042517.1"/>
    <property type="molecule type" value="Genomic_DNA"/>
</dbReference>
<dbReference type="NCBIfam" id="TIGR01554">
    <property type="entry name" value="major_cap_HK97"/>
    <property type="match status" value="1"/>
</dbReference>
<dbReference type="InterPro" id="IPR054612">
    <property type="entry name" value="Phage_capsid-like_C"/>
</dbReference>
<dbReference type="Pfam" id="PF05065">
    <property type="entry name" value="Phage_capsid"/>
    <property type="match status" value="1"/>
</dbReference>
<gene>
    <name evidence="3" type="ORF">M3D15_04110</name>
</gene>
<name>A0ABT2HW23_9MICO</name>
<comment type="subcellular location">
    <subcellularLocation>
        <location evidence="1">Virion</location>
    </subcellularLocation>
</comment>